<proteinExistence type="predicted"/>
<evidence type="ECO:0000313" key="4">
    <source>
        <dbReference type="Proteomes" id="UP000613840"/>
    </source>
</evidence>
<feature type="compositionally biased region" description="Polar residues" evidence="2">
    <location>
        <begin position="219"/>
        <end position="233"/>
    </location>
</feature>
<feature type="region of interest" description="Disordered" evidence="2">
    <location>
        <begin position="191"/>
        <end position="233"/>
    </location>
</feature>
<protein>
    <submittedName>
        <fullName evidence="3">Uncharacterized protein</fullName>
    </submittedName>
</protein>
<feature type="compositionally biased region" description="Low complexity" evidence="2">
    <location>
        <begin position="133"/>
        <end position="143"/>
    </location>
</feature>
<name>A0A917SJ77_9ACTN</name>
<feature type="region of interest" description="Disordered" evidence="2">
    <location>
        <begin position="116"/>
        <end position="154"/>
    </location>
</feature>
<dbReference type="RefSeq" id="WP_188898509.1">
    <property type="nucleotide sequence ID" value="NZ_BMMZ01000021.1"/>
</dbReference>
<reference evidence="3" key="2">
    <citation type="submission" date="2020-09" db="EMBL/GenBank/DDBJ databases">
        <authorList>
            <person name="Sun Q."/>
            <person name="Zhou Y."/>
        </authorList>
    </citation>
    <scope>NUCLEOTIDE SEQUENCE</scope>
    <source>
        <strain evidence="3">CGMCC 4.7306</strain>
    </source>
</reference>
<keyword evidence="1" id="KW-0175">Coiled coil</keyword>
<dbReference type="EMBL" id="BMMZ01000021">
    <property type="protein sequence ID" value="GGL83447.1"/>
    <property type="molecule type" value="Genomic_DNA"/>
</dbReference>
<sequence length="233" mass="25547">MALESDGIDEVLEAQIRAGVATVSQIARRIAELTERRNRARARQNEASADALDARIAALEKIRAATTQPEHADGRQQGTGRSTPNRVDHTMAEEDDRLARDELVRAQLTQAEVNQAEDAAAAARQEADEVATPEAAQVALAHAAAEEHHAAVRHPEAARLYDSARRRLEMHHALTEGGVEAEVADERIRADASQAQPATTIVDKHGSPTHHPRARTNRRTAISRTYERQQQGR</sequence>
<evidence type="ECO:0000313" key="3">
    <source>
        <dbReference type="EMBL" id="GGL83447.1"/>
    </source>
</evidence>
<organism evidence="3 4">
    <name type="scientific">Microlunatus endophyticus</name>
    <dbReference type="NCBI Taxonomy" id="1716077"/>
    <lineage>
        <taxon>Bacteria</taxon>
        <taxon>Bacillati</taxon>
        <taxon>Actinomycetota</taxon>
        <taxon>Actinomycetes</taxon>
        <taxon>Propionibacteriales</taxon>
        <taxon>Propionibacteriaceae</taxon>
        <taxon>Microlunatus</taxon>
    </lineage>
</organism>
<feature type="coiled-coil region" evidence="1">
    <location>
        <begin position="23"/>
        <end position="50"/>
    </location>
</feature>
<accession>A0A917SJ77</accession>
<feature type="compositionally biased region" description="Basic and acidic residues" evidence="2">
    <location>
        <begin position="144"/>
        <end position="154"/>
    </location>
</feature>
<comment type="caution">
    <text evidence="3">The sequence shown here is derived from an EMBL/GenBank/DDBJ whole genome shotgun (WGS) entry which is preliminary data.</text>
</comment>
<evidence type="ECO:0000256" key="2">
    <source>
        <dbReference type="SAM" id="MobiDB-lite"/>
    </source>
</evidence>
<evidence type="ECO:0000256" key="1">
    <source>
        <dbReference type="SAM" id="Coils"/>
    </source>
</evidence>
<feature type="compositionally biased region" description="Basic residues" evidence="2">
    <location>
        <begin position="207"/>
        <end position="218"/>
    </location>
</feature>
<dbReference type="Proteomes" id="UP000613840">
    <property type="component" value="Unassembled WGS sequence"/>
</dbReference>
<feature type="region of interest" description="Disordered" evidence="2">
    <location>
        <begin position="64"/>
        <end position="92"/>
    </location>
</feature>
<gene>
    <name evidence="3" type="ORF">GCM10011575_47230</name>
</gene>
<dbReference type="AlphaFoldDB" id="A0A917SJ77"/>
<keyword evidence="4" id="KW-1185">Reference proteome</keyword>
<reference evidence="3" key="1">
    <citation type="journal article" date="2014" name="Int. J. Syst. Evol. Microbiol.">
        <title>Complete genome sequence of Corynebacterium casei LMG S-19264T (=DSM 44701T), isolated from a smear-ripened cheese.</title>
        <authorList>
            <consortium name="US DOE Joint Genome Institute (JGI-PGF)"/>
            <person name="Walter F."/>
            <person name="Albersmeier A."/>
            <person name="Kalinowski J."/>
            <person name="Ruckert C."/>
        </authorList>
    </citation>
    <scope>NUCLEOTIDE SEQUENCE</scope>
    <source>
        <strain evidence="3">CGMCC 4.7306</strain>
    </source>
</reference>
<feature type="compositionally biased region" description="Polar residues" evidence="2">
    <location>
        <begin position="76"/>
        <end position="85"/>
    </location>
</feature>